<protein>
    <submittedName>
        <fullName evidence="1">Uncharacterized protein</fullName>
    </submittedName>
</protein>
<reference evidence="2" key="2">
    <citation type="submission" date="2015-01" db="EMBL/GenBank/DDBJ databases">
        <title>Evolutionary Origins and Diversification of the Mycorrhizal Mutualists.</title>
        <authorList>
            <consortium name="DOE Joint Genome Institute"/>
            <consortium name="Mycorrhizal Genomics Consortium"/>
            <person name="Kohler A."/>
            <person name="Kuo A."/>
            <person name="Nagy L.G."/>
            <person name="Floudas D."/>
            <person name="Copeland A."/>
            <person name="Barry K.W."/>
            <person name="Cichocki N."/>
            <person name="Veneault-Fourrey C."/>
            <person name="LaButti K."/>
            <person name="Lindquist E.A."/>
            <person name="Lipzen A."/>
            <person name="Lundell T."/>
            <person name="Morin E."/>
            <person name="Murat C."/>
            <person name="Riley R."/>
            <person name="Ohm R."/>
            <person name="Sun H."/>
            <person name="Tunlid A."/>
            <person name="Henrissat B."/>
            <person name="Grigoriev I.V."/>
            <person name="Hibbett D.S."/>
            <person name="Martin F."/>
        </authorList>
    </citation>
    <scope>NUCLEOTIDE SEQUENCE [LARGE SCALE GENOMIC DNA]</scope>
    <source>
        <strain evidence="2">MAFF 305830</strain>
    </source>
</reference>
<dbReference type="Proteomes" id="UP000054097">
    <property type="component" value="Unassembled WGS sequence"/>
</dbReference>
<dbReference type="EMBL" id="KN824295">
    <property type="protein sequence ID" value="KIM28018.1"/>
    <property type="molecule type" value="Genomic_DNA"/>
</dbReference>
<reference evidence="1 2" key="1">
    <citation type="submission" date="2014-04" db="EMBL/GenBank/DDBJ databases">
        <authorList>
            <consortium name="DOE Joint Genome Institute"/>
            <person name="Kuo A."/>
            <person name="Zuccaro A."/>
            <person name="Kohler A."/>
            <person name="Nagy L.G."/>
            <person name="Floudas D."/>
            <person name="Copeland A."/>
            <person name="Barry K.W."/>
            <person name="Cichocki N."/>
            <person name="Veneault-Fourrey C."/>
            <person name="LaButti K."/>
            <person name="Lindquist E.A."/>
            <person name="Lipzen A."/>
            <person name="Lundell T."/>
            <person name="Morin E."/>
            <person name="Murat C."/>
            <person name="Sun H."/>
            <person name="Tunlid A."/>
            <person name="Henrissat B."/>
            <person name="Grigoriev I.V."/>
            <person name="Hibbett D.S."/>
            <person name="Martin F."/>
            <person name="Nordberg H.P."/>
            <person name="Cantor M.N."/>
            <person name="Hua S.X."/>
        </authorList>
    </citation>
    <scope>NUCLEOTIDE SEQUENCE [LARGE SCALE GENOMIC DNA]</scope>
    <source>
        <strain evidence="1 2">MAFF 305830</strain>
    </source>
</reference>
<dbReference type="HOGENOM" id="CLU_1171233_0_0_1"/>
<proteinExistence type="predicted"/>
<accession>A0A0C2WP57</accession>
<organism evidence="1 2">
    <name type="scientific">Serendipita vermifera MAFF 305830</name>
    <dbReference type="NCBI Taxonomy" id="933852"/>
    <lineage>
        <taxon>Eukaryota</taxon>
        <taxon>Fungi</taxon>
        <taxon>Dikarya</taxon>
        <taxon>Basidiomycota</taxon>
        <taxon>Agaricomycotina</taxon>
        <taxon>Agaricomycetes</taxon>
        <taxon>Sebacinales</taxon>
        <taxon>Serendipitaceae</taxon>
        <taxon>Serendipita</taxon>
    </lineage>
</organism>
<evidence type="ECO:0000313" key="1">
    <source>
        <dbReference type="EMBL" id="KIM28018.1"/>
    </source>
</evidence>
<dbReference type="AlphaFoldDB" id="A0A0C2WP57"/>
<evidence type="ECO:0000313" key="2">
    <source>
        <dbReference type="Proteomes" id="UP000054097"/>
    </source>
</evidence>
<keyword evidence="2" id="KW-1185">Reference proteome</keyword>
<name>A0A0C2WP57_SERVB</name>
<sequence length="291" mass="33482">MISLSQVSNLFMRLVLPFFKTIQLSPLDNVPTTAPRRLIGYRILIFMQDPLRATIVTNLHIKLSCLRPSYLPHAHMDGKYCTRLDIALGKTLHYMVNLESLHINCDLCIVYERHRYLARLVIPQLRDLSVICRCGLAPGLDHAQWNEFPIFDTVEAFRWSIIPSRHITGPYRQGKFTKLKALEYHGGESERSLLEVHPIQRLLFDSRNPGYDPRLIVALARSPGALTHLIFQYSLTVTKAVPHLSSYLDKLQHIGTLPDFALPNTVSEPKACDSLLKWLLRRRHYNSTWAH</sequence>
<gene>
    <name evidence="1" type="ORF">M408DRAFT_147269</name>
</gene>